<feature type="domain" description="Response regulatory" evidence="7">
    <location>
        <begin position="7"/>
        <end position="121"/>
    </location>
</feature>
<evidence type="ECO:0000256" key="5">
    <source>
        <dbReference type="ARBA" id="ARBA00023163"/>
    </source>
</evidence>
<keyword evidence="5" id="KW-0804">Transcription</keyword>
<evidence type="ECO:0000256" key="4">
    <source>
        <dbReference type="ARBA" id="ARBA00023125"/>
    </source>
</evidence>
<dbReference type="InterPro" id="IPR001789">
    <property type="entry name" value="Sig_transdc_resp-reg_receiver"/>
</dbReference>
<dbReference type="Pfam" id="PF00072">
    <property type="entry name" value="Response_reg"/>
    <property type="match status" value="1"/>
</dbReference>
<dbReference type="InterPro" id="IPR011006">
    <property type="entry name" value="CheY-like_superfamily"/>
</dbReference>
<sequence>MEPIHSPILVVDDDSTFLRILGNALGQQQIETLLANNPEEAAQIYQQNKIEYAILDLNLDGLSGLQVLQDLLQHHPDCRALILTGYASITTAVEAMRFGAIDYLCKPASVQEILQKFTSLSAPEKATQTSRSEPESVNDEAFQTMSVKRMEWEHIQKTLAENDGNISATAKALNMHRRTLQRKLQKRPVQN</sequence>
<keyword evidence="2" id="KW-0902">Two-component regulatory system</keyword>
<dbReference type="PROSITE" id="PS50110">
    <property type="entry name" value="RESPONSE_REGULATORY"/>
    <property type="match status" value="1"/>
</dbReference>
<dbReference type="InterPro" id="IPR039420">
    <property type="entry name" value="WalR-like"/>
</dbReference>
<comment type="caution">
    <text evidence="8">The sequence shown here is derived from an EMBL/GenBank/DDBJ whole genome shotgun (WGS) entry which is preliminary data.</text>
</comment>
<reference evidence="8 9" key="1">
    <citation type="submission" date="2021-03" db="EMBL/GenBank/DDBJ databases">
        <title>Thiomicrorhabdus sp.nov.,novel sulfur-oxidizing bacteria isolated from coastal sediment.</title>
        <authorList>
            <person name="Liu X."/>
        </authorList>
    </citation>
    <scope>NUCLEOTIDE SEQUENCE [LARGE SCALE GENOMIC DNA]</scope>
    <source>
        <strain evidence="8 9">6S2-11</strain>
    </source>
</reference>
<gene>
    <name evidence="8" type="ORF">J3998_01500</name>
</gene>
<keyword evidence="1 6" id="KW-0597">Phosphoprotein</keyword>
<dbReference type="PRINTS" id="PR01590">
    <property type="entry name" value="HTHFIS"/>
</dbReference>
<dbReference type="InterPro" id="IPR009057">
    <property type="entry name" value="Homeodomain-like_sf"/>
</dbReference>
<keyword evidence="3" id="KW-0805">Transcription regulation</keyword>
<dbReference type="SMART" id="SM00448">
    <property type="entry name" value="REC"/>
    <property type="match status" value="1"/>
</dbReference>
<evidence type="ECO:0000313" key="9">
    <source>
        <dbReference type="Proteomes" id="UP000664835"/>
    </source>
</evidence>
<evidence type="ECO:0000259" key="7">
    <source>
        <dbReference type="PROSITE" id="PS50110"/>
    </source>
</evidence>
<dbReference type="EMBL" id="JAGETV010000002">
    <property type="protein sequence ID" value="MBO1926237.1"/>
    <property type="molecule type" value="Genomic_DNA"/>
</dbReference>
<protein>
    <submittedName>
        <fullName evidence="8">Response regulator</fullName>
    </submittedName>
</protein>
<dbReference type="PANTHER" id="PTHR48111">
    <property type="entry name" value="REGULATOR OF RPOS"/>
    <property type="match status" value="1"/>
</dbReference>
<dbReference type="SUPFAM" id="SSF52172">
    <property type="entry name" value="CheY-like"/>
    <property type="match status" value="1"/>
</dbReference>
<dbReference type="Gene3D" id="1.10.10.60">
    <property type="entry name" value="Homeodomain-like"/>
    <property type="match status" value="1"/>
</dbReference>
<dbReference type="Proteomes" id="UP000664835">
    <property type="component" value="Unassembled WGS sequence"/>
</dbReference>
<evidence type="ECO:0000313" key="8">
    <source>
        <dbReference type="EMBL" id="MBO1926237.1"/>
    </source>
</evidence>
<proteinExistence type="predicted"/>
<dbReference type="PANTHER" id="PTHR48111:SF1">
    <property type="entry name" value="TWO-COMPONENT RESPONSE REGULATOR ORR33"/>
    <property type="match status" value="1"/>
</dbReference>
<accession>A0ABS3Q1Q1</accession>
<evidence type="ECO:0000256" key="1">
    <source>
        <dbReference type="ARBA" id="ARBA00022553"/>
    </source>
</evidence>
<dbReference type="InterPro" id="IPR002197">
    <property type="entry name" value="HTH_Fis"/>
</dbReference>
<evidence type="ECO:0000256" key="2">
    <source>
        <dbReference type="ARBA" id="ARBA00023012"/>
    </source>
</evidence>
<dbReference type="RefSeq" id="WP_208146787.1">
    <property type="nucleotide sequence ID" value="NZ_JAGETV010000002.1"/>
</dbReference>
<dbReference type="CDD" id="cd17563">
    <property type="entry name" value="REC_RegA-like"/>
    <property type="match status" value="1"/>
</dbReference>
<feature type="modified residue" description="4-aspartylphosphate" evidence="6">
    <location>
        <position position="56"/>
    </location>
</feature>
<dbReference type="Gene3D" id="3.40.50.2300">
    <property type="match status" value="1"/>
</dbReference>
<name>A0ABS3Q1Q1_9GAMM</name>
<dbReference type="Pfam" id="PF02954">
    <property type="entry name" value="HTH_8"/>
    <property type="match status" value="1"/>
</dbReference>
<organism evidence="8 9">
    <name type="scientific">Thiomicrorhabdus marina</name>
    <dbReference type="NCBI Taxonomy" id="2818442"/>
    <lineage>
        <taxon>Bacteria</taxon>
        <taxon>Pseudomonadati</taxon>
        <taxon>Pseudomonadota</taxon>
        <taxon>Gammaproteobacteria</taxon>
        <taxon>Thiotrichales</taxon>
        <taxon>Piscirickettsiaceae</taxon>
        <taxon>Thiomicrorhabdus</taxon>
    </lineage>
</organism>
<evidence type="ECO:0000256" key="6">
    <source>
        <dbReference type="PROSITE-ProRule" id="PRU00169"/>
    </source>
</evidence>
<keyword evidence="9" id="KW-1185">Reference proteome</keyword>
<dbReference type="SUPFAM" id="SSF46689">
    <property type="entry name" value="Homeodomain-like"/>
    <property type="match status" value="1"/>
</dbReference>
<keyword evidence="4" id="KW-0238">DNA-binding</keyword>
<evidence type="ECO:0000256" key="3">
    <source>
        <dbReference type="ARBA" id="ARBA00023015"/>
    </source>
</evidence>